<dbReference type="Pfam" id="PF00294">
    <property type="entry name" value="PfkB"/>
    <property type="match status" value="1"/>
</dbReference>
<evidence type="ECO:0000256" key="1">
    <source>
        <dbReference type="ARBA" id="ARBA00022723"/>
    </source>
</evidence>
<dbReference type="Proteomes" id="UP000079169">
    <property type="component" value="Unplaced"/>
</dbReference>
<dbReference type="PaxDb" id="121845-A0A1S3DPV8"/>
<dbReference type="RefSeq" id="XP_008485656.1">
    <property type="nucleotide sequence ID" value="XM_008487434.3"/>
</dbReference>
<dbReference type="SUPFAM" id="SSF53613">
    <property type="entry name" value="Ribokinase-like"/>
    <property type="match status" value="1"/>
</dbReference>
<accession>A0A1S3DPV8</accession>
<evidence type="ECO:0000313" key="3">
    <source>
        <dbReference type="Proteomes" id="UP000079169"/>
    </source>
</evidence>
<evidence type="ECO:0000313" key="4">
    <source>
        <dbReference type="RefSeq" id="XP_008485656.1"/>
    </source>
</evidence>
<dbReference type="InterPro" id="IPR011611">
    <property type="entry name" value="PfkB_dom"/>
</dbReference>
<dbReference type="AlphaFoldDB" id="A0A1S3DPV8"/>
<keyword evidence="1" id="KW-0479">Metal-binding</keyword>
<dbReference type="Gene3D" id="3.40.1190.20">
    <property type="match status" value="1"/>
</dbReference>
<dbReference type="PANTHER" id="PTHR42909">
    <property type="entry name" value="ZGC:136858"/>
    <property type="match status" value="1"/>
</dbReference>
<dbReference type="GO" id="GO:0005737">
    <property type="term" value="C:cytoplasm"/>
    <property type="evidence" value="ECO:0007669"/>
    <property type="project" value="TreeGrafter"/>
</dbReference>
<evidence type="ECO:0000259" key="2">
    <source>
        <dbReference type="Pfam" id="PF00294"/>
    </source>
</evidence>
<dbReference type="GO" id="GO:0046872">
    <property type="term" value="F:metal ion binding"/>
    <property type="evidence" value="ECO:0007669"/>
    <property type="project" value="UniProtKB-KW"/>
</dbReference>
<organism evidence="3 4">
    <name type="scientific">Diaphorina citri</name>
    <name type="common">Asian citrus psyllid</name>
    <dbReference type="NCBI Taxonomy" id="121845"/>
    <lineage>
        <taxon>Eukaryota</taxon>
        <taxon>Metazoa</taxon>
        <taxon>Ecdysozoa</taxon>
        <taxon>Arthropoda</taxon>
        <taxon>Hexapoda</taxon>
        <taxon>Insecta</taxon>
        <taxon>Pterygota</taxon>
        <taxon>Neoptera</taxon>
        <taxon>Paraneoptera</taxon>
        <taxon>Hemiptera</taxon>
        <taxon>Sternorrhyncha</taxon>
        <taxon>Psylloidea</taxon>
        <taxon>Psyllidae</taxon>
        <taxon>Diaphorininae</taxon>
        <taxon>Diaphorina</taxon>
    </lineage>
</organism>
<dbReference type="GO" id="GO:0004730">
    <property type="term" value="F:pseudouridylate synthase activity"/>
    <property type="evidence" value="ECO:0007669"/>
    <property type="project" value="TreeGrafter"/>
</dbReference>
<sequence length="374" mass="40937">MRNKTLSTLWKFRNTSKVSQSVGPNLVMTSSTCYAQPSNNNKHFSRSYATAKRPVVIGGSNVDIVATATEDIKMDGRMLNGTISQCCGGVGRNIANALARLNMNPLLLTAIGNDELGQFLVAGSKHMDNKGFLRCKEYNSGCCCVIVDSDRECKFIIGNMNIHSQISLDWIRKFEEDIMNSSFLVLDGNLGPTAFDYILKTCHSLNIPVWFEPTDIAVCHVIFSSKEWTSITHISPNFNELKHMSSVLTGKDYSHMNPSSLQDLITQSITLARNFPKSMVVMVTLGKHGMVLICGDNVKYYAALPVDNIANVSGAGDCAVGGYIAAHLCNRSETEKVFAALSCARQSLMSTTPVPSHMSLDLGEAKYESYSSQL</sequence>
<name>A0A1S3DPV8_DIACI</name>
<dbReference type="KEGG" id="dci:103522331"/>
<dbReference type="STRING" id="121845.A0A1S3DPV8"/>
<reference evidence="4" key="1">
    <citation type="submission" date="2025-08" db="UniProtKB">
        <authorList>
            <consortium name="RefSeq"/>
        </authorList>
    </citation>
    <scope>IDENTIFICATION</scope>
</reference>
<dbReference type="GeneID" id="103522331"/>
<proteinExistence type="predicted"/>
<protein>
    <submittedName>
        <fullName evidence="4">Uncharacterized protein LOC103522331</fullName>
    </submittedName>
</protein>
<dbReference type="GO" id="GO:0016798">
    <property type="term" value="F:hydrolase activity, acting on glycosyl bonds"/>
    <property type="evidence" value="ECO:0007669"/>
    <property type="project" value="TreeGrafter"/>
</dbReference>
<dbReference type="PANTHER" id="PTHR42909:SF1">
    <property type="entry name" value="CARBOHYDRATE KINASE PFKB DOMAIN-CONTAINING PROTEIN"/>
    <property type="match status" value="1"/>
</dbReference>
<dbReference type="InterPro" id="IPR029056">
    <property type="entry name" value="Ribokinase-like"/>
</dbReference>
<gene>
    <name evidence="4" type="primary">LOC103522331</name>
</gene>
<keyword evidence="3" id="KW-1185">Reference proteome</keyword>
<feature type="domain" description="Carbohydrate kinase PfkB" evidence="2">
    <location>
        <begin position="55"/>
        <end position="348"/>
    </location>
</feature>
<dbReference type="OMA" id="GHIMNLM"/>
<dbReference type="GO" id="GO:0006796">
    <property type="term" value="P:phosphate-containing compound metabolic process"/>
    <property type="evidence" value="ECO:0007669"/>
    <property type="project" value="UniProtKB-ARBA"/>
</dbReference>